<reference evidence="3 4" key="1">
    <citation type="submission" date="2016-03" db="EMBL/GenBank/DDBJ databases">
        <authorList>
            <person name="Ploux O."/>
        </authorList>
    </citation>
    <scope>NUCLEOTIDE SEQUENCE [LARGE SCALE GENOMIC DNA]</scope>
    <source>
        <strain evidence="3 4">UAMH 11012</strain>
    </source>
</reference>
<accession>A0A1L7X075</accession>
<name>A0A1L7X075_9HELO</name>
<proteinExistence type="predicted"/>
<keyword evidence="4" id="KW-1185">Reference proteome</keyword>
<evidence type="ECO:0000313" key="4">
    <source>
        <dbReference type="Proteomes" id="UP000184330"/>
    </source>
</evidence>
<feature type="transmembrane region" description="Helical" evidence="2">
    <location>
        <begin position="31"/>
        <end position="50"/>
    </location>
</feature>
<feature type="region of interest" description="Disordered" evidence="1">
    <location>
        <begin position="520"/>
        <end position="541"/>
    </location>
</feature>
<keyword evidence="2" id="KW-0812">Transmembrane</keyword>
<feature type="transmembrane region" description="Helical" evidence="2">
    <location>
        <begin position="385"/>
        <end position="410"/>
    </location>
</feature>
<evidence type="ECO:0000256" key="2">
    <source>
        <dbReference type="SAM" id="Phobius"/>
    </source>
</evidence>
<evidence type="ECO:0000313" key="3">
    <source>
        <dbReference type="EMBL" id="CZR58417.1"/>
    </source>
</evidence>
<gene>
    <name evidence="3" type="ORF">PAC_08309</name>
</gene>
<dbReference type="OrthoDB" id="3540210at2759"/>
<keyword evidence="2" id="KW-0472">Membrane</keyword>
<protein>
    <submittedName>
        <fullName evidence="3">Uncharacterized protein</fullName>
    </submittedName>
</protein>
<dbReference type="AlphaFoldDB" id="A0A1L7X075"/>
<evidence type="ECO:0000256" key="1">
    <source>
        <dbReference type="SAM" id="MobiDB-lite"/>
    </source>
</evidence>
<keyword evidence="2" id="KW-1133">Transmembrane helix</keyword>
<sequence>MATSSTYYTGIWINESKGAVLGATHTVSPRVGVILVAVLALFVSLAGTLTQYTDFNAYRRENVDLSRKYVTDCLNGYQASPQCNVFKRNQLSFTTSRNSSCSFSSKMCLGPEYGSLYLDTGLLGSRDDFGVNSKRSDRVLYRKTMSCSPIATEGYIVSGNSTWNGRGYNYTAAYYGPNNYMLLSLDEFGSLINATYVHSDYKQLALGYNANLDNSMYTVIPVVGYPGSPMDEFAPIPELVSPNGSTTLDFAAFEGLYLEPSDDLWLSAHKSKLQDVVSHSDSGDKRTNFTVHAIDKPVSVLGCLEQHHICNPNRPKDSATRCSPQMDLESLYSFNQSDLSIRTISSCSIATGPSGRDSRYAANAAANDTSLQWYCDRVIIRNGGYVSFSVLAIGLVVGLGGLIVLSSLFFETAVGWIKKQWKRQIDRQAYWNLHSALQLQRMAFEEAGLGTWERCAEEIPVTARGEMLQVATEQDEWHPSIRGRQTMLEPSVHPESRQRRERCSLPDSVRGTYRHIELANFDRNKRGANRGSGTEGVKSRH</sequence>
<organism evidence="3 4">
    <name type="scientific">Phialocephala subalpina</name>
    <dbReference type="NCBI Taxonomy" id="576137"/>
    <lineage>
        <taxon>Eukaryota</taxon>
        <taxon>Fungi</taxon>
        <taxon>Dikarya</taxon>
        <taxon>Ascomycota</taxon>
        <taxon>Pezizomycotina</taxon>
        <taxon>Leotiomycetes</taxon>
        <taxon>Helotiales</taxon>
        <taxon>Mollisiaceae</taxon>
        <taxon>Phialocephala</taxon>
        <taxon>Phialocephala fortinii species complex</taxon>
    </lineage>
</organism>
<dbReference type="EMBL" id="FJOG01000012">
    <property type="protein sequence ID" value="CZR58417.1"/>
    <property type="molecule type" value="Genomic_DNA"/>
</dbReference>
<dbReference type="Proteomes" id="UP000184330">
    <property type="component" value="Unassembled WGS sequence"/>
</dbReference>